<accession>M1DUA0</accession>
<evidence type="ECO:0000313" key="2">
    <source>
        <dbReference type="EnsemblPlants" id="PGSC0003DMT400094506"/>
    </source>
</evidence>
<dbReference type="PaxDb" id="4113-PGSC0003DMT400094506"/>
<feature type="region of interest" description="Disordered" evidence="1">
    <location>
        <begin position="70"/>
        <end position="97"/>
    </location>
</feature>
<reference evidence="3" key="1">
    <citation type="journal article" date="2011" name="Nature">
        <title>Genome sequence and analysis of the tuber crop potato.</title>
        <authorList>
            <consortium name="The Potato Genome Sequencing Consortium"/>
        </authorList>
    </citation>
    <scope>NUCLEOTIDE SEQUENCE [LARGE SCALE GENOMIC DNA]</scope>
    <source>
        <strain evidence="3">cv. DM1-3 516 R44</strain>
    </source>
</reference>
<evidence type="ECO:0000313" key="3">
    <source>
        <dbReference type="Proteomes" id="UP000011115"/>
    </source>
</evidence>
<dbReference type="InParanoid" id="M1DUA0"/>
<dbReference type="HOGENOM" id="CLU_2350748_0_0_1"/>
<protein>
    <recommendedName>
        <fullName evidence="4">Integrase core domain containing protein</fullName>
    </recommendedName>
</protein>
<feature type="compositionally biased region" description="Polar residues" evidence="1">
    <location>
        <begin position="88"/>
        <end position="97"/>
    </location>
</feature>
<name>M1DUA0_SOLTU</name>
<sequence length="97" mass="11285">MDTLLQYIKPWMQWSISKSKVRMKWMMEQKAQAVHQRLDAFELRVLPQRLSQSLPLRHPVDEVVITALFGDDMPPPDSLRSTRKNLHSGRTSNDAQA</sequence>
<dbReference type="AlphaFoldDB" id="M1DUA0"/>
<dbReference type="Proteomes" id="UP000011115">
    <property type="component" value="Unassembled WGS sequence"/>
</dbReference>
<reference evidence="2" key="2">
    <citation type="submission" date="2015-06" db="UniProtKB">
        <authorList>
            <consortium name="EnsemblPlants"/>
        </authorList>
    </citation>
    <scope>IDENTIFICATION</scope>
    <source>
        <strain evidence="2">DM1-3 516 R44</strain>
    </source>
</reference>
<dbReference type="Gramene" id="PGSC0003DMT400094506">
    <property type="protein sequence ID" value="PGSC0003DMT400094506"/>
    <property type="gene ID" value="PGSC0003DMG400044077"/>
</dbReference>
<keyword evidence="3" id="KW-1185">Reference proteome</keyword>
<evidence type="ECO:0000256" key="1">
    <source>
        <dbReference type="SAM" id="MobiDB-lite"/>
    </source>
</evidence>
<dbReference type="EnsemblPlants" id="PGSC0003DMT400094506">
    <property type="protein sequence ID" value="PGSC0003DMT400094506"/>
    <property type="gene ID" value="PGSC0003DMG400044077"/>
</dbReference>
<proteinExistence type="predicted"/>
<evidence type="ECO:0008006" key="4">
    <source>
        <dbReference type="Google" id="ProtNLM"/>
    </source>
</evidence>
<organism evidence="2 3">
    <name type="scientific">Solanum tuberosum</name>
    <name type="common">Potato</name>
    <dbReference type="NCBI Taxonomy" id="4113"/>
    <lineage>
        <taxon>Eukaryota</taxon>
        <taxon>Viridiplantae</taxon>
        <taxon>Streptophyta</taxon>
        <taxon>Embryophyta</taxon>
        <taxon>Tracheophyta</taxon>
        <taxon>Spermatophyta</taxon>
        <taxon>Magnoliopsida</taxon>
        <taxon>eudicotyledons</taxon>
        <taxon>Gunneridae</taxon>
        <taxon>Pentapetalae</taxon>
        <taxon>asterids</taxon>
        <taxon>lamiids</taxon>
        <taxon>Solanales</taxon>
        <taxon>Solanaceae</taxon>
        <taxon>Solanoideae</taxon>
        <taxon>Solaneae</taxon>
        <taxon>Solanum</taxon>
    </lineage>
</organism>